<dbReference type="PANTHER" id="PTHR45756">
    <property type="entry name" value="PALMITOYLTRANSFERASE"/>
    <property type="match status" value="1"/>
</dbReference>
<dbReference type="EMBL" id="BAAFRS010000054">
    <property type="protein sequence ID" value="GAB1220435.1"/>
    <property type="molecule type" value="Genomic_DNA"/>
</dbReference>
<dbReference type="Gene3D" id="1.10.510.10">
    <property type="entry name" value="Transferase(Phosphotransferase) domain 1"/>
    <property type="match status" value="1"/>
</dbReference>
<accession>A0ABQ0DC54</accession>
<comment type="caution">
    <text evidence="2">The sequence shown here is derived from an EMBL/GenBank/DDBJ whole genome shotgun (WGS) entry which is preliminary data.</text>
</comment>
<organism evidence="2 3">
    <name type="scientific">Entamoeba nuttalli</name>
    <dbReference type="NCBI Taxonomy" id="412467"/>
    <lineage>
        <taxon>Eukaryota</taxon>
        <taxon>Amoebozoa</taxon>
        <taxon>Evosea</taxon>
        <taxon>Archamoebae</taxon>
        <taxon>Mastigamoebida</taxon>
        <taxon>Entamoebidae</taxon>
        <taxon>Entamoeba</taxon>
    </lineage>
</organism>
<dbReference type="InterPro" id="IPR011009">
    <property type="entry name" value="Kinase-like_dom_sf"/>
</dbReference>
<dbReference type="InterPro" id="IPR000719">
    <property type="entry name" value="Prot_kinase_dom"/>
</dbReference>
<dbReference type="PANTHER" id="PTHR45756:SF1">
    <property type="entry name" value="PROTEIN KINASE DOMAIN CONTAINING PROTEIN"/>
    <property type="match status" value="1"/>
</dbReference>
<dbReference type="SMART" id="SM00220">
    <property type="entry name" value="S_TKc"/>
    <property type="match status" value="1"/>
</dbReference>
<dbReference type="InterPro" id="IPR008266">
    <property type="entry name" value="Tyr_kinase_AS"/>
</dbReference>
<evidence type="ECO:0000313" key="2">
    <source>
        <dbReference type="EMBL" id="GAB1220435.1"/>
    </source>
</evidence>
<reference evidence="2 3" key="1">
    <citation type="journal article" date="2019" name="PLoS Negl. Trop. Dis.">
        <title>Whole genome sequencing of Entamoeba nuttalli reveals mammalian host-related molecular signatures and a novel octapeptide-repeat surface protein.</title>
        <authorList>
            <person name="Tanaka M."/>
            <person name="Makiuchi T."/>
            <person name="Komiyama T."/>
            <person name="Shiina T."/>
            <person name="Osaki K."/>
            <person name="Tachibana H."/>
        </authorList>
    </citation>
    <scope>NUCLEOTIDE SEQUENCE [LARGE SCALE GENOMIC DNA]</scope>
    <source>
        <strain evidence="2 3">P19-061405</strain>
    </source>
</reference>
<dbReference type="PROSITE" id="PS00109">
    <property type="entry name" value="PROTEIN_KINASE_TYR"/>
    <property type="match status" value="1"/>
</dbReference>
<dbReference type="PROSITE" id="PS50011">
    <property type="entry name" value="PROTEIN_KINASE_DOM"/>
    <property type="match status" value="1"/>
</dbReference>
<dbReference type="Pfam" id="PF07714">
    <property type="entry name" value="PK_Tyr_Ser-Thr"/>
    <property type="match status" value="1"/>
</dbReference>
<dbReference type="SUPFAM" id="SSF56112">
    <property type="entry name" value="Protein kinase-like (PK-like)"/>
    <property type="match status" value="1"/>
</dbReference>
<sequence length="438" mass="50292">MSFAIEKNSFNEWNNHFSTEVEINKPDIRKLVFENNNHCDIKLYNIIDIKSLNKHDKKQQEDIKKIINSSSFSSIASLIEMYAVKSKPENLIMWNQDPVNEINGNLTTVTITLTFIIPFKKFDLLLCFVSQSEDTSVVVPLKGLTSFDLQAKPDDIEKCNDGNEHFILEKKFTVSRLKLLKTLDQDVVECQIIGNGPNEKKLFEKQVKIHQSLRCAQISSFMYAIPESNSLIFERPRYWTLTNYLTTNEEINRTLMYKFCLDVSKAMDYLQESQIVHRDLSTDNVFVFSVIPTDYVNCKLGNICCCERVSEYGIDATVTKPIYSNQGENFRMPPEITSKDASYTSQCDVYSFGILVFHVLTQLVNTNPIGESGCVLPQFIRQIPSALVNIINNCCSINVNERPSFSEIVERLNIILQNATTEKINQRKKQKTVKFPFV</sequence>
<proteinExistence type="predicted"/>
<dbReference type="InterPro" id="IPR001245">
    <property type="entry name" value="Ser-Thr/Tyr_kinase_cat_dom"/>
</dbReference>
<feature type="domain" description="Protein kinase" evidence="1">
    <location>
        <begin position="153"/>
        <end position="416"/>
    </location>
</feature>
<name>A0ABQ0DC54_9EUKA</name>
<gene>
    <name evidence="2" type="ORF">ENUP19_0054G0004</name>
</gene>
<dbReference type="Proteomes" id="UP001628156">
    <property type="component" value="Unassembled WGS sequence"/>
</dbReference>
<evidence type="ECO:0000313" key="3">
    <source>
        <dbReference type="Proteomes" id="UP001628156"/>
    </source>
</evidence>
<protein>
    <recommendedName>
        <fullName evidence="1">Protein kinase domain-containing protein</fullName>
    </recommendedName>
</protein>
<dbReference type="InterPro" id="IPR053215">
    <property type="entry name" value="TKL_Ser/Thr_kinase"/>
</dbReference>
<evidence type="ECO:0000259" key="1">
    <source>
        <dbReference type="PROSITE" id="PS50011"/>
    </source>
</evidence>
<keyword evidence="3" id="KW-1185">Reference proteome</keyword>